<dbReference type="AlphaFoldDB" id="A0A4T3F3S9"/>
<feature type="compositionally biased region" description="Low complexity" evidence="1">
    <location>
        <begin position="58"/>
        <end position="70"/>
    </location>
</feature>
<sequence>MTAIAISLLFGFAAFVALAAVAWGIARGMTRGQEIMEELVRLDAATGRKVSRSRRAGRAPFAPQRPFAAA</sequence>
<dbReference type="EMBL" id="SSHH01000001">
    <property type="protein sequence ID" value="TIX51935.1"/>
    <property type="molecule type" value="Genomic_DNA"/>
</dbReference>
<accession>A0A4T3F3S9</accession>
<gene>
    <name evidence="2" type="ORF">E5222_05730</name>
</gene>
<keyword evidence="3" id="KW-1185">Reference proteome</keyword>
<evidence type="ECO:0000313" key="3">
    <source>
        <dbReference type="Proteomes" id="UP000309389"/>
    </source>
</evidence>
<protein>
    <submittedName>
        <fullName evidence="2">Uncharacterized protein</fullName>
    </submittedName>
</protein>
<comment type="caution">
    <text evidence="2">The sequence shown here is derived from an EMBL/GenBank/DDBJ whole genome shotgun (WGS) entry which is preliminary data.</text>
</comment>
<proteinExistence type="predicted"/>
<organism evidence="2 3">
    <name type="scientific">Alteraurantiacibacter aquimixticola</name>
    <dbReference type="NCBI Taxonomy" id="2489173"/>
    <lineage>
        <taxon>Bacteria</taxon>
        <taxon>Pseudomonadati</taxon>
        <taxon>Pseudomonadota</taxon>
        <taxon>Alphaproteobacteria</taxon>
        <taxon>Sphingomonadales</taxon>
        <taxon>Erythrobacteraceae</taxon>
        <taxon>Alteraurantiacibacter</taxon>
    </lineage>
</organism>
<reference evidence="2 3" key="1">
    <citation type="submission" date="2019-04" db="EMBL/GenBank/DDBJ databases">
        <title>Altererythrobacter aquimixticola sp. nov., isolated from sediment of junction between the ocean and a freshwater spring.</title>
        <authorList>
            <person name="Yoon J.-H."/>
        </authorList>
    </citation>
    <scope>NUCLEOTIDE SEQUENCE [LARGE SCALE GENOMIC DNA]</scope>
    <source>
        <strain evidence="2 3">SSKS-13</strain>
    </source>
</reference>
<evidence type="ECO:0000256" key="1">
    <source>
        <dbReference type="SAM" id="MobiDB-lite"/>
    </source>
</evidence>
<evidence type="ECO:0000313" key="2">
    <source>
        <dbReference type="EMBL" id="TIX51935.1"/>
    </source>
</evidence>
<name>A0A4T3F3S9_9SPHN</name>
<feature type="region of interest" description="Disordered" evidence="1">
    <location>
        <begin position="50"/>
        <end position="70"/>
    </location>
</feature>
<dbReference type="RefSeq" id="WP_136692722.1">
    <property type="nucleotide sequence ID" value="NZ_SSHH01000001.1"/>
</dbReference>
<dbReference type="Proteomes" id="UP000309389">
    <property type="component" value="Unassembled WGS sequence"/>
</dbReference>